<organism evidence="9 10">
    <name type="scientific">Streptoalloteichus tenebrarius (strain ATCC 17920 / DSM 40477 / JCM 4838 / CBS 697.72 / NBRC 16177 / NCIMB 11028 / NRRL B-12390 / A12253. 1 / ISP 5477)</name>
    <name type="common">Streptomyces tenebrarius</name>
    <dbReference type="NCBI Taxonomy" id="1933"/>
    <lineage>
        <taxon>Bacteria</taxon>
        <taxon>Bacillati</taxon>
        <taxon>Actinomycetota</taxon>
        <taxon>Actinomycetes</taxon>
        <taxon>Pseudonocardiales</taxon>
        <taxon>Pseudonocardiaceae</taxon>
        <taxon>Streptoalloteichus</taxon>
    </lineage>
</organism>
<feature type="transmembrane region" description="Helical" evidence="7">
    <location>
        <begin position="200"/>
        <end position="222"/>
    </location>
</feature>
<feature type="transmembrane region" description="Helical" evidence="7">
    <location>
        <begin position="74"/>
        <end position="101"/>
    </location>
</feature>
<evidence type="ECO:0000256" key="1">
    <source>
        <dbReference type="ARBA" id="ARBA00004651"/>
    </source>
</evidence>
<evidence type="ECO:0000256" key="4">
    <source>
        <dbReference type="ARBA" id="ARBA00022692"/>
    </source>
</evidence>
<feature type="transmembrane region" description="Helical" evidence="7">
    <location>
        <begin position="21"/>
        <end position="40"/>
    </location>
</feature>
<sequence>MVARSMRAEHGPLRRVGTTCVWSLVAFNLGVLAWMLLTALREHTAIFRSPWGLDTAGQFGNFLKAWNDSDFGRAALNTVLVVVGASVTVVAVSAPAAYALARTRTRASGALSTLFAVGVGVPVQVIVVPLFVMMQDAGLVNSLTGLFVLYVALSAPFTVFLLTGFFGSLPEEVEEAAAIDGAGVVGTFVRIALPLARGGLLTALLLNLVGLWNETLLALVLVQDGEKQTLPLALLGFLQTQQYSGADYGVLFAGVAILVLPVLALYLWLGRRIIEGMTVGAVK</sequence>
<keyword evidence="5 7" id="KW-1133">Transmembrane helix</keyword>
<dbReference type="PANTHER" id="PTHR32243">
    <property type="entry name" value="MALTOSE TRANSPORT SYSTEM PERMEASE-RELATED"/>
    <property type="match status" value="1"/>
</dbReference>
<evidence type="ECO:0000313" key="10">
    <source>
        <dbReference type="Proteomes" id="UP001205311"/>
    </source>
</evidence>
<evidence type="ECO:0000256" key="3">
    <source>
        <dbReference type="ARBA" id="ARBA00022475"/>
    </source>
</evidence>
<protein>
    <submittedName>
        <fullName evidence="9">Carbohydrate ABC transporter membrane protein 2, CUT1 family (TC 3.A.1.1.-)</fullName>
    </submittedName>
</protein>
<keyword evidence="2 7" id="KW-0813">Transport</keyword>
<reference evidence="9 10" key="1">
    <citation type="submission" date="2022-06" db="EMBL/GenBank/DDBJ databases">
        <title>Genomic Encyclopedia of Archaeal and Bacterial Type Strains, Phase II (KMG-II): from individual species to whole genera.</title>
        <authorList>
            <person name="Goeker M."/>
        </authorList>
    </citation>
    <scope>NUCLEOTIDE SEQUENCE [LARGE SCALE GENOMIC DNA]</scope>
    <source>
        <strain evidence="9 10">DSM 40477</strain>
    </source>
</reference>
<comment type="caution">
    <text evidence="9">The sequence shown here is derived from an EMBL/GenBank/DDBJ whole genome shotgun (WGS) entry which is preliminary data.</text>
</comment>
<comment type="subcellular location">
    <subcellularLocation>
        <location evidence="1 7">Cell membrane</location>
        <topology evidence="1 7">Multi-pass membrane protein</topology>
    </subcellularLocation>
</comment>
<dbReference type="PANTHER" id="PTHR32243:SF24">
    <property type="entry name" value="DIACETYLCHITOBIOSE UPTAKE SYSTEM PERMEASE PROTEIN NGCG"/>
    <property type="match status" value="1"/>
</dbReference>
<dbReference type="InterPro" id="IPR050901">
    <property type="entry name" value="BP-dep_ABC_trans_perm"/>
</dbReference>
<keyword evidence="10" id="KW-1185">Reference proteome</keyword>
<dbReference type="SUPFAM" id="SSF161098">
    <property type="entry name" value="MetI-like"/>
    <property type="match status" value="1"/>
</dbReference>
<dbReference type="InterPro" id="IPR000515">
    <property type="entry name" value="MetI-like"/>
</dbReference>
<evidence type="ECO:0000256" key="6">
    <source>
        <dbReference type="ARBA" id="ARBA00023136"/>
    </source>
</evidence>
<feature type="domain" description="ABC transmembrane type-1" evidence="8">
    <location>
        <begin position="75"/>
        <end position="269"/>
    </location>
</feature>
<evidence type="ECO:0000313" key="9">
    <source>
        <dbReference type="EMBL" id="MCP2262332.1"/>
    </source>
</evidence>
<accession>A0ABT1I3G7</accession>
<feature type="transmembrane region" description="Helical" evidence="7">
    <location>
        <begin position="146"/>
        <end position="166"/>
    </location>
</feature>
<dbReference type="Gene3D" id="1.10.3720.10">
    <property type="entry name" value="MetI-like"/>
    <property type="match status" value="1"/>
</dbReference>
<keyword evidence="4 7" id="KW-0812">Transmembrane</keyword>
<dbReference type="InterPro" id="IPR035906">
    <property type="entry name" value="MetI-like_sf"/>
</dbReference>
<feature type="transmembrane region" description="Helical" evidence="7">
    <location>
        <begin position="248"/>
        <end position="269"/>
    </location>
</feature>
<dbReference type="PROSITE" id="PS50928">
    <property type="entry name" value="ABC_TM1"/>
    <property type="match status" value="1"/>
</dbReference>
<keyword evidence="6 7" id="KW-0472">Membrane</keyword>
<feature type="transmembrane region" description="Helical" evidence="7">
    <location>
        <begin position="113"/>
        <end position="134"/>
    </location>
</feature>
<dbReference type="CDD" id="cd06261">
    <property type="entry name" value="TM_PBP2"/>
    <property type="match status" value="1"/>
</dbReference>
<dbReference type="RefSeq" id="WP_253674452.1">
    <property type="nucleotide sequence ID" value="NZ_JAMTCP010000064.1"/>
</dbReference>
<dbReference type="EMBL" id="JAMTCP010000064">
    <property type="protein sequence ID" value="MCP2262332.1"/>
    <property type="molecule type" value="Genomic_DNA"/>
</dbReference>
<comment type="similarity">
    <text evidence="7">Belongs to the binding-protein-dependent transport system permease family.</text>
</comment>
<evidence type="ECO:0000259" key="8">
    <source>
        <dbReference type="PROSITE" id="PS50928"/>
    </source>
</evidence>
<evidence type="ECO:0000256" key="7">
    <source>
        <dbReference type="RuleBase" id="RU363032"/>
    </source>
</evidence>
<evidence type="ECO:0000256" key="5">
    <source>
        <dbReference type="ARBA" id="ARBA00022989"/>
    </source>
</evidence>
<dbReference type="Proteomes" id="UP001205311">
    <property type="component" value="Unassembled WGS sequence"/>
</dbReference>
<gene>
    <name evidence="9" type="ORF">LX15_006068</name>
</gene>
<name>A0ABT1I3G7_STRSD</name>
<dbReference type="Pfam" id="PF00528">
    <property type="entry name" value="BPD_transp_1"/>
    <property type="match status" value="1"/>
</dbReference>
<keyword evidence="3" id="KW-1003">Cell membrane</keyword>
<evidence type="ECO:0000256" key="2">
    <source>
        <dbReference type="ARBA" id="ARBA00022448"/>
    </source>
</evidence>
<proteinExistence type="inferred from homology"/>